<proteinExistence type="predicted"/>
<keyword evidence="1" id="KW-1277">Toxin-antitoxin system</keyword>
<reference evidence="2 3" key="1">
    <citation type="journal article" date="2014" name="Int. J. Syst. Evol. Microbiol.">
        <title>Complete genome sequence of Corynebacterium casei LMG S-19264T (=DSM 44701T), isolated from a smear-ripened cheese.</title>
        <authorList>
            <consortium name="US DOE Joint Genome Institute (JGI-PGF)"/>
            <person name="Walter F."/>
            <person name="Albersmeier A."/>
            <person name="Kalinowski J."/>
            <person name="Ruckert C."/>
        </authorList>
    </citation>
    <scope>NUCLEOTIDE SEQUENCE [LARGE SCALE GENOMIC DNA]</scope>
    <source>
        <strain evidence="2 3">KCTC 12285</strain>
    </source>
</reference>
<dbReference type="Pfam" id="PF05016">
    <property type="entry name" value="ParE_toxin"/>
    <property type="match status" value="1"/>
</dbReference>
<keyword evidence="3" id="KW-1185">Reference proteome</keyword>
<dbReference type="InterPro" id="IPR007712">
    <property type="entry name" value="RelE/ParE_toxin"/>
</dbReference>
<evidence type="ECO:0008006" key="4">
    <source>
        <dbReference type="Google" id="ProtNLM"/>
    </source>
</evidence>
<evidence type="ECO:0000256" key="1">
    <source>
        <dbReference type="ARBA" id="ARBA00022649"/>
    </source>
</evidence>
<dbReference type="RefSeq" id="WP_189457681.1">
    <property type="nucleotide sequence ID" value="NZ_BMWS01000105.1"/>
</dbReference>
<dbReference type="Proteomes" id="UP000601108">
    <property type="component" value="Unassembled WGS sequence"/>
</dbReference>
<sequence length="107" mass="12736">MGNKIKPVELTTRATNDLGKFKEFYYKSYGAEKTEEIIDIIFDRLELLESPNVDLMKMGSIDEEFSHLKREYRKLVELHCKITYRVGKSKIYVVRIFDTRQDPIKNR</sequence>
<gene>
    <name evidence="2" type="ORF">GCM10007384_39870</name>
</gene>
<evidence type="ECO:0000313" key="2">
    <source>
        <dbReference type="EMBL" id="GGX36707.1"/>
    </source>
</evidence>
<dbReference type="Gene3D" id="3.30.2310.20">
    <property type="entry name" value="RelE-like"/>
    <property type="match status" value="1"/>
</dbReference>
<dbReference type="InterPro" id="IPR035093">
    <property type="entry name" value="RelE/ParE_toxin_dom_sf"/>
</dbReference>
<dbReference type="EMBL" id="BMWS01000105">
    <property type="protein sequence ID" value="GGX36707.1"/>
    <property type="molecule type" value="Genomic_DNA"/>
</dbReference>
<dbReference type="AlphaFoldDB" id="A0A918N664"/>
<name>A0A918N664_9FLAO</name>
<comment type="caution">
    <text evidence="2">The sequence shown here is derived from an EMBL/GenBank/DDBJ whole genome shotgun (WGS) entry which is preliminary data.</text>
</comment>
<protein>
    <recommendedName>
        <fullName evidence="4">Plasmid stabilization system protein ParE</fullName>
    </recommendedName>
</protein>
<organism evidence="2 3">
    <name type="scientific">Aquimarina muelleri</name>
    <dbReference type="NCBI Taxonomy" id="279356"/>
    <lineage>
        <taxon>Bacteria</taxon>
        <taxon>Pseudomonadati</taxon>
        <taxon>Bacteroidota</taxon>
        <taxon>Flavobacteriia</taxon>
        <taxon>Flavobacteriales</taxon>
        <taxon>Flavobacteriaceae</taxon>
        <taxon>Aquimarina</taxon>
    </lineage>
</organism>
<evidence type="ECO:0000313" key="3">
    <source>
        <dbReference type="Proteomes" id="UP000601108"/>
    </source>
</evidence>
<accession>A0A918N664</accession>